<accession>A0A9P5Y640</accession>
<dbReference type="Proteomes" id="UP000807353">
    <property type="component" value="Unassembled WGS sequence"/>
</dbReference>
<reference evidence="4" key="1">
    <citation type="submission" date="2020-11" db="EMBL/GenBank/DDBJ databases">
        <authorList>
            <consortium name="DOE Joint Genome Institute"/>
            <person name="Ahrendt S."/>
            <person name="Riley R."/>
            <person name="Andreopoulos W."/>
            <person name="Labutti K."/>
            <person name="Pangilinan J."/>
            <person name="Ruiz-Duenas F.J."/>
            <person name="Barrasa J.M."/>
            <person name="Sanchez-Garcia M."/>
            <person name="Camarero S."/>
            <person name="Miyauchi S."/>
            <person name="Serrano A."/>
            <person name="Linde D."/>
            <person name="Babiker R."/>
            <person name="Drula E."/>
            <person name="Ayuso-Fernandez I."/>
            <person name="Pacheco R."/>
            <person name="Padilla G."/>
            <person name="Ferreira P."/>
            <person name="Barriuso J."/>
            <person name="Kellner H."/>
            <person name="Castanera R."/>
            <person name="Alfaro M."/>
            <person name="Ramirez L."/>
            <person name="Pisabarro A.G."/>
            <person name="Kuo A."/>
            <person name="Tritt A."/>
            <person name="Lipzen A."/>
            <person name="He G."/>
            <person name="Yan M."/>
            <person name="Ng V."/>
            <person name="Cullen D."/>
            <person name="Martin F."/>
            <person name="Rosso M.-N."/>
            <person name="Henrissat B."/>
            <person name="Hibbett D."/>
            <person name="Martinez A.T."/>
            <person name="Grigoriev I.V."/>
        </authorList>
    </citation>
    <scope>NUCLEOTIDE SEQUENCE</scope>
    <source>
        <strain evidence="4">CBS 247.69</strain>
    </source>
</reference>
<organism evidence="4 5">
    <name type="scientific">Collybia nuda</name>
    <dbReference type="NCBI Taxonomy" id="64659"/>
    <lineage>
        <taxon>Eukaryota</taxon>
        <taxon>Fungi</taxon>
        <taxon>Dikarya</taxon>
        <taxon>Basidiomycota</taxon>
        <taxon>Agaricomycotina</taxon>
        <taxon>Agaricomycetes</taxon>
        <taxon>Agaricomycetidae</taxon>
        <taxon>Agaricales</taxon>
        <taxon>Tricholomatineae</taxon>
        <taxon>Clitocybaceae</taxon>
        <taxon>Collybia</taxon>
    </lineage>
</organism>
<dbReference type="InterPro" id="IPR024078">
    <property type="entry name" value="LmbE-like_dom_sf"/>
</dbReference>
<dbReference type="PANTHER" id="PTHR12993">
    <property type="entry name" value="N-ACETYLGLUCOSAMINYL-PHOSPHATIDYLINOSITOL DE-N-ACETYLASE-RELATED"/>
    <property type="match status" value="1"/>
</dbReference>
<dbReference type="PANTHER" id="PTHR12993:SF11">
    <property type="entry name" value="N-ACETYLGLUCOSAMINYL-PHOSPHATIDYLINOSITOL DE-N-ACETYLASE"/>
    <property type="match status" value="1"/>
</dbReference>
<gene>
    <name evidence="4" type="ORF">BDZ94DRAFT_1260287</name>
</gene>
<keyword evidence="3" id="KW-1133">Transmembrane helix</keyword>
<sequence>MGQLGRKQVSIASPMLRLSFYVVLLCFVFAILRLPEESDNLNARSIISNGNTGRILLLTAHPDDECMFFAPTITALAGIPRTLDAGNHRKDAAAIYSLCLSIGDADRLGYIRRRELDLSLDVLGILKSNSWVLDHPDLKDNMSSHWSPAIIANTITPYIIEHQISTILTFDEKGVSNHPNHKSLREGVIHFLRYYDHPTLPPPRLFTLITVPLTTKYTSIIAALLAKFDLYKHRLFHHIRLLLRHDLTSYFPHNPNASQEFTPVFISGIFEYSLAIRAMRKHASQLVWFRYLYVIFSRYMWVNEWAEVKISL</sequence>
<dbReference type="AlphaFoldDB" id="A0A9P5Y640"/>
<dbReference type="Pfam" id="PF02585">
    <property type="entry name" value="PIG-L"/>
    <property type="match status" value="1"/>
</dbReference>
<dbReference type="SUPFAM" id="SSF102588">
    <property type="entry name" value="LmbE-like"/>
    <property type="match status" value="1"/>
</dbReference>
<dbReference type="Gene3D" id="3.40.50.10320">
    <property type="entry name" value="LmbE-like"/>
    <property type="match status" value="1"/>
</dbReference>
<comment type="similarity">
    <text evidence="1">Belongs to the PIGL family.</text>
</comment>
<proteinExistence type="inferred from homology"/>
<dbReference type="GO" id="GO:0005783">
    <property type="term" value="C:endoplasmic reticulum"/>
    <property type="evidence" value="ECO:0007669"/>
    <property type="project" value="TreeGrafter"/>
</dbReference>
<comment type="caution">
    <text evidence="4">The sequence shown here is derived from an EMBL/GenBank/DDBJ whole genome shotgun (WGS) entry which is preliminary data.</text>
</comment>
<evidence type="ECO:0000313" key="4">
    <source>
        <dbReference type="EMBL" id="KAF9462973.1"/>
    </source>
</evidence>
<protein>
    <recommendedName>
        <fullName evidence="2">N-acetylglucosaminylphosphatidylinositol deacetylase</fullName>
        <ecNumber evidence="2">3.5.1.89</ecNumber>
    </recommendedName>
</protein>
<dbReference type="OrthoDB" id="440160at2759"/>
<keyword evidence="3" id="KW-0472">Membrane</keyword>
<dbReference type="EMBL" id="MU150267">
    <property type="protein sequence ID" value="KAF9462973.1"/>
    <property type="molecule type" value="Genomic_DNA"/>
</dbReference>
<dbReference type="EC" id="3.5.1.89" evidence="2"/>
<keyword evidence="3" id="KW-0812">Transmembrane</keyword>
<evidence type="ECO:0000256" key="2">
    <source>
        <dbReference type="ARBA" id="ARBA00012176"/>
    </source>
</evidence>
<feature type="transmembrane region" description="Helical" evidence="3">
    <location>
        <begin position="15"/>
        <end position="34"/>
    </location>
</feature>
<keyword evidence="5" id="KW-1185">Reference proteome</keyword>
<evidence type="ECO:0000256" key="1">
    <source>
        <dbReference type="ARBA" id="ARBA00006066"/>
    </source>
</evidence>
<name>A0A9P5Y640_9AGAR</name>
<evidence type="ECO:0000313" key="5">
    <source>
        <dbReference type="Proteomes" id="UP000807353"/>
    </source>
</evidence>
<dbReference type="GO" id="GO:0000225">
    <property type="term" value="F:N-acetylglucosaminylphosphatidylinositol deacetylase activity"/>
    <property type="evidence" value="ECO:0007669"/>
    <property type="project" value="UniProtKB-EC"/>
</dbReference>
<dbReference type="InterPro" id="IPR003737">
    <property type="entry name" value="GlcNAc_PI_deacetylase-related"/>
</dbReference>
<evidence type="ECO:0000256" key="3">
    <source>
        <dbReference type="SAM" id="Phobius"/>
    </source>
</evidence>